<dbReference type="Proteomes" id="UP000199370">
    <property type="component" value="Unassembled WGS sequence"/>
</dbReference>
<keyword evidence="3" id="KW-1185">Reference proteome</keyword>
<evidence type="ECO:0000256" key="1">
    <source>
        <dbReference type="SAM" id="Phobius"/>
    </source>
</evidence>
<evidence type="ECO:0000313" key="2">
    <source>
        <dbReference type="EMBL" id="SDM45749.1"/>
    </source>
</evidence>
<reference evidence="2 3" key="1">
    <citation type="submission" date="2016-10" db="EMBL/GenBank/DDBJ databases">
        <authorList>
            <person name="de Groot N.N."/>
        </authorList>
    </citation>
    <scope>NUCLEOTIDE SEQUENCE [LARGE SCALE GENOMIC DNA]</scope>
    <source>
        <strain evidence="3">EB21,IBRC-M 10013,KCTC 4048</strain>
    </source>
</reference>
<evidence type="ECO:0000313" key="3">
    <source>
        <dbReference type="Proteomes" id="UP000199370"/>
    </source>
</evidence>
<feature type="transmembrane region" description="Helical" evidence="1">
    <location>
        <begin position="62"/>
        <end position="83"/>
    </location>
</feature>
<feature type="transmembrane region" description="Helical" evidence="1">
    <location>
        <begin position="23"/>
        <end position="42"/>
    </location>
</feature>
<accession>A0A1G9TDE5</accession>
<name>A0A1G9TDE5_9EURY</name>
<dbReference type="AlphaFoldDB" id="A0A1G9TDE5"/>
<protein>
    <submittedName>
        <fullName evidence="2">Uncharacterized protein</fullName>
    </submittedName>
</protein>
<sequence>MASPCSSKGGTAEVGAYIATHPLSVAGTFAFTVVMVIGILYVSNIQDVRVTQAFFGVVPRRLVGVLGGSFLFAVASMTVWGRVSWSEPTLALAAVAVAWVPMAIGAALGDILPGT</sequence>
<keyword evidence="1" id="KW-0472">Membrane</keyword>
<feature type="transmembrane region" description="Helical" evidence="1">
    <location>
        <begin position="89"/>
        <end position="112"/>
    </location>
</feature>
<proteinExistence type="predicted"/>
<organism evidence="2 3">
    <name type="scientific">Haloarchaeobius iranensis</name>
    <dbReference type="NCBI Taxonomy" id="996166"/>
    <lineage>
        <taxon>Archaea</taxon>
        <taxon>Methanobacteriati</taxon>
        <taxon>Methanobacteriota</taxon>
        <taxon>Stenosarchaea group</taxon>
        <taxon>Halobacteria</taxon>
        <taxon>Halobacteriales</taxon>
        <taxon>Halorubellaceae</taxon>
        <taxon>Haloarchaeobius</taxon>
    </lineage>
</organism>
<dbReference type="EMBL" id="FNIA01000002">
    <property type="protein sequence ID" value="SDM45749.1"/>
    <property type="molecule type" value="Genomic_DNA"/>
</dbReference>
<keyword evidence="1" id="KW-1133">Transmembrane helix</keyword>
<gene>
    <name evidence="2" type="ORF">SAMN05192554_102287</name>
</gene>
<keyword evidence="1" id="KW-0812">Transmembrane</keyword>